<dbReference type="HOGENOM" id="CLU_2172319_0_0_1"/>
<accession>A0A060SLA5</accession>
<comment type="caution">
    <text evidence="2">The sequence shown here is derived from an EMBL/GenBank/DDBJ whole genome shotgun (WGS) entry which is preliminary data.</text>
</comment>
<proteinExistence type="predicted"/>
<gene>
    <name evidence="2" type="ORF">BN946_scf184945.g28</name>
</gene>
<evidence type="ECO:0000256" key="1">
    <source>
        <dbReference type="SAM" id="MobiDB-lite"/>
    </source>
</evidence>
<evidence type="ECO:0000313" key="3">
    <source>
        <dbReference type="Proteomes" id="UP000029665"/>
    </source>
</evidence>
<dbReference type="Proteomes" id="UP000029665">
    <property type="component" value="Unassembled WGS sequence"/>
</dbReference>
<evidence type="ECO:0008006" key="4">
    <source>
        <dbReference type="Google" id="ProtNLM"/>
    </source>
</evidence>
<name>A0A060SLA5_PYCCI</name>
<keyword evidence="3" id="KW-1185">Reference proteome</keyword>
<dbReference type="AlphaFoldDB" id="A0A060SLA5"/>
<feature type="region of interest" description="Disordered" evidence="1">
    <location>
        <begin position="80"/>
        <end position="110"/>
    </location>
</feature>
<dbReference type="OrthoDB" id="3263285at2759"/>
<sequence>MKAFLEDLKEVTDSENHHAVQDVASSPPSVTIRVHTHSGLRPASIPDEPRKGRVQPGITLRDIRFAYLIEDRFAKYAVADGQSERSRVSSGALEEEQPNSAEALERRRHA</sequence>
<protein>
    <recommendedName>
        <fullName evidence="4">4a-hydroxytetrahydrobiopterin dehydratase</fullName>
    </recommendedName>
</protein>
<dbReference type="Gene3D" id="3.30.1360.20">
    <property type="entry name" value="Transcriptional coactivator/pterin dehydratase"/>
    <property type="match status" value="1"/>
</dbReference>
<reference evidence="2" key="1">
    <citation type="submission" date="2014-01" db="EMBL/GenBank/DDBJ databases">
        <title>The genome of the white-rot fungus Pycnoporus cinnabarinus: a basidiomycete model with a versatile arsenal for lignocellulosic biomass breakdown.</title>
        <authorList>
            <person name="Levasseur A."/>
            <person name="Lomascolo A."/>
            <person name="Ruiz-Duenas F.J."/>
            <person name="Uzan E."/>
            <person name="Piumi F."/>
            <person name="Kues U."/>
            <person name="Ram A.F.J."/>
            <person name="Murat C."/>
            <person name="Haon M."/>
            <person name="Benoit I."/>
            <person name="Arfi Y."/>
            <person name="Chevret D."/>
            <person name="Drula E."/>
            <person name="Kwon M.J."/>
            <person name="Gouret P."/>
            <person name="Lesage-Meessen L."/>
            <person name="Lombard V."/>
            <person name="Mariette J."/>
            <person name="Noirot C."/>
            <person name="Park J."/>
            <person name="Patyshakuliyeva A."/>
            <person name="Wieneger R.A.B."/>
            <person name="Wosten H.A.B."/>
            <person name="Martin F."/>
            <person name="Coutinho P.M."/>
            <person name="de Vries R."/>
            <person name="Martinez A.T."/>
            <person name="Klopp C."/>
            <person name="Pontarotti P."/>
            <person name="Henrissat B."/>
            <person name="Record E."/>
        </authorList>
    </citation>
    <scope>NUCLEOTIDE SEQUENCE [LARGE SCALE GENOMIC DNA]</scope>
    <source>
        <strain evidence="2">BRFM137</strain>
    </source>
</reference>
<dbReference type="GO" id="GO:0008124">
    <property type="term" value="F:4-alpha-hydroxytetrahydrobiopterin dehydratase activity"/>
    <property type="evidence" value="ECO:0007669"/>
    <property type="project" value="InterPro"/>
</dbReference>
<dbReference type="STRING" id="5643.A0A060SLA5"/>
<evidence type="ECO:0000313" key="2">
    <source>
        <dbReference type="EMBL" id="CDO74956.1"/>
    </source>
</evidence>
<dbReference type="GO" id="GO:0006729">
    <property type="term" value="P:tetrahydrobiopterin biosynthetic process"/>
    <property type="evidence" value="ECO:0007669"/>
    <property type="project" value="InterPro"/>
</dbReference>
<dbReference type="InterPro" id="IPR036428">
    <property type="entry name" value="PCD_sf"/>
</dbReference>
<organism evidence="2 3">
    <name type="scientific">Pycnoporus cinnabarinus</name>
    <name type="common">Cinnabar-red polypore</name>
    <name type="synonym">Trametes cinnabarina</name>
    <dbReference type="NCBI Taxonomy" id="5643"/>
    <lineage>
        <taxon>Eukaryota</taxon>
        <taxon>Fungi</taxon>
        <taxon>Dikarya</taxon>
        <taxon>Basidiomycota</taxon>
        <taxon>Agaricomycotina</taxon>
        <taxon>Agaricomycetes</taxon>
        <taxon>Polyporales</taxon>
        <taxon>Polyporaceae</taxon>
        <taxon>Trametes</taxon>
    </lineage>
</organism>
<dbReference type="EMBL" id="CCBP010000229">
    <property type="protein sequence ID" value="CDO74956.1"/>
    <property type="molecule type" value="Genomic_DNA"/>
</dbReference>